<feature type="region of interest" description="Disordered" evidence="2">
    <location>
        <begin position="202"/>
        <end position="226"/>
    </location>
</feature>
<comment type="caution">
    <text evidence="4">The sequence shown here is derived from an EMBL/GenBank/DDBJ whole genome shotgun (WGS) entry which is preliminary data.</text>
</comment>
<gene>
    <name evidence="4" type="ORF">RRG08_035968</name>
</gene>
<dbReference type="GO" id="GO:0003726">
    <property type="term" value="F:double-stranded RNA adenosine deaminase activity"/>
    <property type="evidence" value="ECO:0007669"/>
    <property type="project" value="InterPro"/>
</dbReference>
<evidence type="ECO:0000259" key="3">
    <source>
        <dbReference type="PROSITE" id="PS50139"/>
    </source>
</evidence>
<evidence type="ECO:0000256" key="1">
    <source>
        <dbReference type="ARBA" id="ARBA00022884"/>
    </source>
</evidence>
<dbReference type="GO" id="GO:0003723">
    <property type="term" value="F:RNA binding"/>
    <property type="evidence" value="ECO:0007669"/>
    <property type="project" value="UniProtKB-KW"/>
</dbReference>
<sequence>MVEEMCACPAPTSPASTRGRGFQKHFRGIPGQGRTLQQLFQGRSRGRGRGTSYSSTELPWGRRKEFSHQASDRSHSAKEVQTVLDFLSNHPAPQRPLAISQACGYATKKSINPTLYYLLQEGLIEKVLSKPLTWKLAGRDHLVTDNYFDSVNFRQSPSPGSRCTSDDSGPEETSHKINGTADFIRSENKSINMQSFPNNRFNPNHARHGQGLQRPSGAGHSGYFQGPRFPNHFMDMNGRGNAYNGPGSFIGAGYGMDVYHMGHASMPSLPQPIGRARHLCNASYRPEVWRPTRGQKPRSRGVSRGRNRGKRNHSSPGQAFNVVSTKDVDNKSYPPGAFNGRGNNPSGDDKKSASKQEAAASPEARNQQDSFRKSLHDKTAPGAYVPKRKTDMVGSLSEL</sequence>
<name>A0AAE1E2U2_9GAST</name>
<feature type="domain" description="Z-binding" evidence="3">
    <location>
        <begin position="73"/>
        <end position="138"/>
    </location>
</feature>
<feature type="compositionally biased region" description="Polar residues" evidence="2">
    <location>
        <begin position="153"/>
        <end position="167"/>
    </location>
</feature>
<dbReference type="PROSITE" id="PS50139">
    <property type="entry name" value="Z_BINDING"/>
    <property type="match status" value="1"/>
</dbReference>
<feature type="compositionally biased region" description="Basic residues" evidence="2">
    <location>
        <begin position="293"/>
        <end position="313"/>
    </location>
</feature>
<dbReference type="InterPro" id="IPR036388">
    <property type="entry name" value="WH-like_DNA-bd_sf"/>
</dbReference>
<feature type="region of interest" description="Disordered" evidence="2">
    <location>
        <begin position="287"/>
        <end position="399"/>
    </location>
</feature>
<dbReference type="AlphaFoldDB" id="A0AAE1E2U2"/>
<feature type="region of interest" description="Disordered" evidence="2">
    <location>
        <begin position="1"/>
        <end position="21"/>
    </location>
</feature>
<keyword evidence="5" id="KW-1185">Reference proteome</keyword>
<dbReference type="Gene3D" id="1.10.10.10">
    <property type="entry name" value="Winged helix-like DNA-binding domain superfamily/Winged helix DNA-binding domain"/>
    <property type="match status" value="1"/>
</dbReference>
<dbReference type="SMART" id="SM00550">
    <property type="entry name" value="Zalpha"/>
    <property type="match status" value="1"/>
</dbReference>
<dbReference type="EMBL" id="JAWDGP010001383">
    <property type="protein sequence ID" value="KAK3792211.1"/>
    <property type="molecule type" value="Genomic_DNA"/>
</dbReference>
<keyword evidence="1" id="KW-0694">RNA-binding</keyword>
<evidence type="ECO:0000313" key="5">
    <source>
        <dbReference type="Proteomes" id="UP001283361"/>
    </source>
</evidence>
<organism evidence="4 5">
    <name type="scientific">Elysia crispata</name>
    <name type="common">lettuce slug</name>
    <dbReference type="NCBI Taxonomy" id="231223"/>
    <lineage>
        <taxon>Eukaryota</taxon>
        <taxon>Metazoa</taxon>
        <taxon>Spiralia</taxon>
        <taxon>Lophotrochozoa</taxon>
        <taxon>Mollusca</taxon>
        <taxon>Gastropoda</taxon>
        <taxon>Heterobranchia</taxon>
        <taxon>Euthyneura</taxon>
        <taxon>Panpulmonata</taxon>
        <taxon>Sacoglossa</taxon>
        <taxon>Placobranchoidea</taxon>
        <taxon>Plakobranchidae</taxon>
        <taxon>Elysia</taxon>
    </lineage>
</organism>
<feature type="compositionally biased region" description="Low complexity" evidence="2">
    <location>
        <begin position="355"/>
        <end position="364"/>
    </location>
</feature>
<proteinExistence type="predicted"/>
<feature type="compositionally biased region" description="Basic and acidic residues" evidence="2">
    <location>
        <begin position="370"/>
        <end position="379"/>
    </location>
</feature>
<evidence type="ECO:0000313" key="4">
    <source>
        <dbReference type="EMBL" id="KAK3792211.1"/>
    </source>
</evidence>
<accession>A0AAE1E2U2</accession>
<dbReference type="InterPro" id="IPR036390">
    <property type="entry name" value="WH_DNA-bd_sf"/>
</dbReference>
<feature type="region of interest" description="Disordered" evidence="2">
    <location>
        <begin position="153"/>
        <end position="181"/>
    </location>
</feature>
<protein>
    <recommendedName>
        <fullName evidence="3">Z-binding domain-containing protein</fullName>
    </recommendedName>
</protein>
<dbReference type="InterPro" id="IPR042371">
    <property type="entry name" value="Z_dom"/>
</dbReference>
<evidence type="ECO:0000256" key="2">
    <source>
        <dbReference type="SAM" id="MobiDB-lite"/>
    </source>
</evidence>
<reference evidence="4" key="1">
    <citation type="journal article" date="2023" name="G3 (Bethesda)">
        <title>A reference genome for the long-term kleptoplast-retaining sea slug Elysia crispata morphotype clarki.</title>
        <authorList>
            <person name="Eastman K.E."/>
            <person name="Pendleton A.L."/>
            <person name="Shaikh M.A."/>
            <person name="Suttiyut T."/>
            <person name="Ogas R."/>
            <person name="Tomko P."/>
            <person name="Gavelis G."/>
            <person name="Widhalm J.R."/>
            <person name="Wisecaver J.H."/>
        </authorList>
    </citation>
    <scope>NUCLEOTIDE SEQUENCE</scope>
    <source>
        <strain evidence="4">ECLA1</strain>
    </source>
</reference>
<dbReference type="Proteomes" id="UP001283361">
    <property type="component" value="Unassembled WGS sequence"/>
</dbReference>
<dbReference type="SUPFAM" id="SSF46785">
    <property type="entry name" value="Winged helix' DNA-binding domain"/>
    <property type="match status" value="1"/>
</dbReference>
<feature type="compositionally biased region" description="Polar residues" evidence="2">
    <location>
        <begin position="314"/>
        <end position="324"/>
    </location>
</feature>